<sequence length="249" mass="27628">MDFEKSGILVKSYEHTPDGVDCFVTTRKGGYSKGVFDSMNTAVYNGDEPRDVIKNIELLQSVFCLKSLNTLFQVHGKDVIEITSENRVDVLFSEGDGLFTLENDMALGVLTADCYNLFFAGEKGIAALHCGHKSVSADIMTAGIQMFEKYNDFPVFAGIGPGISAEKYEVGVELAEKFDKICPKAVKQDGNSFRLCLRTVIEENLISKGITNIEHLRNCTFTDENLYSYRRDNGNTGRMTGVIVRRSIV</sequence>
<evidence type="ECO:0000256" key="9">
    <source>
        <dbReference type="ARBA" id="ARBA00049893"/>
    </source>
</evidence>
<comment type="catalytic activity">
    <reaction evidence="8">
        <text>adenosine + phosphate = alpha-D-ribose 1-phosphate + adenine</text>
        <dbReference type="Rhea" id="RHEA:27642"/>
        <dbReference type="ChEBI" id="CHEBI:16335"/>
        <dbReference type="ChEBI" id="CHEBI:16708"/>
        <dbReference type="ChEBI" id="CHEBI:43474"/>
        <dbReference type="ChEBI" id="CHEBI:57720"/>
        <dbReference type="EC" id="2.4.2.1"/>
    </reaction>
    <physiologicalReaction direction="left-to-right" evidence="8">
        <dbReference type="Rhea" id="RHEA:27643"/>
    </physiologicalReaction>
</comment>
<keyword evidence="4" id="KW-0479">Metal-binding</keyword>
<dbReference type="eggNOG" id="COG1496">
    <property type="taxonomic scope" value="Bacteria"/>
</dbReference>
<dbReference type="CDD" id="cd16833">
    <property type="entry name" value="YfiH"/>
    <property type="match status" value="1"/>
</dbReference>
<evidence type="ECO:0000256" key="2">
    <source>
        <dbReference type="ARBA" id="ARBA00007353"/>
    </source>
</evidence>
<keyword evidence="3" id="KW-0808">Transferase</keyword>
<dbReference type="GO" id="GO:0017061">
    <property type="term" value="F:S-methyl-5-thioadenosine phosphorylase activity"/>
    <property type="evidence" value="ECO:0007669"/>
    <property type="project" value="UniProtKB-EC"/>
</dbReference>
<dbReference type="SUPFAM" id="SSF64438">
    <property type="entry name" value="CNF1/YfiH-like putative cysteine hydrolases"/>
    <property type="match status" value="1"/>
</dbReference>
<keyword evidence="11" id="KW-1185">Reference proteome</keyword>
<evidence type="ECO:0000313" key="11">
    <source>
        <dbReference type="Proteomes" id="UP000002012"/>
    </source>
</evidence>
<dbReference type="EMBL" id="CP001968">
    <property type="protein sequence ID" value="ADD68128.1"/>
    <property type="molecule type" value="Genomic_DNA"/>
</dbReference>
<dbReference type="InParanoid" id="D4H7X9"/>
<comment type="catalytic activity">
    <reaction evidence="9">
        <text>S-methyl-5'-thioadenosine + phosphate = 5-(methylsulfanyl)-alpha-D-ribose 1-phosphate + adenine</text>
        <dbReference type="Rhea" id="RHEA:11852"/>
        <dbReference type="ChEBI" id="CHEBI:16708"/>
        <dbReference type="ChEBI" id="CHEBI:17509"/>
        <dbReference type="ChEBI" id="CHEBI:43474"/>
        <dbReference type="ChEBI" id="CHEBI:58533"/>
        <dbReference type="EC" id="2.4.2.28"/>
    </reaction>
    <physiologicalReaction direction="left-to-right" evidence="9">
        <dbReference type="Rhea" id="RHEA:11853"/>
    </physiologicalReaction>
</comment>
<evidence type="ECO:0000256" key="1">
    <source>
        <dbReference type="ARBA" id="ARBA00000553"/>
    </source>
</evidence>
<name>D4H7X9_DENA2</name>
<dbReference type="AlphaFoldDB" id="D4H7X9"/>
<dbReference type="InterPro" id="IPR011324">
    <property type="entry name" value="Cytotoxic_necrot_fac-like_cat"/>
</dbReference>
<dbReference type="PaxDb" id="522772-Dacet_1356"/>
<keyword evidence="6" id="KW-0862">Zinc</keyword>
<dbReference type="KEGG" id="dap:Dacet_1356"/>
<protein>
    <recommendedName>
        <fullName evidence="12">Purine nucleoside phosphorylase</fullName>
    </recommendedName>
</protein>
<evidence type="ECO:0000256" key="6">
    <source>
        <dbReference type="ARBA" id="ARBA00022833"/>
    </source>
</evidence>
<dbReference type="RefSeq" id="WP_013010650.1">
    <property type="nucleotide sequence ID" value="NC_013943.1"/>
</dbReference>
<dbReference type="PANTHER" id="PTHR30616">
    <property type="entry name" value="UNCHARACTERIZED PROTEIN YFIH"/>
    <property type="match status" value="1"/>
</dbReference>
<evidence type="ECO:0000256" key="7">
    <source>
        <dbReference type="ARBA" id="ARBA00047989"/>
    </source>
</evidence>
<evidence type="ECO:0000256" key="5">
    <source>
        <dbReference type="ARBA" id="ARBA00022801"/>
    </source>
</evidence>
<dbReference type="Proteomes" id="UP000002012">
    <property type="component" value="Chromosome"/>
</dbReference>
<evidence type="ECO:0000256" key="3">
    <source>
        <dbReference type="ARBA" id="ARBA00022679"/>
    </source>
</evidence>
<keyword evidence="5" id="KW-0378">Hydrolase</keyword>
<proteinExistence type="inferred from homology"/>
<dbReference type="STRING" id="522772.Dacet_1356"/>
<evidence type="ECO:0000313" key="10">
    <source>
        <dbReference type="EMBL" id="ADD68128.1"/>
    </source>
</evidence>
<dbReference type="Pfam" id="PF02578">
    <property type="entry name" value="Cu-oxidase_4"/>
    <property type="match status" value="1"/>
</dbReference>
<evidence type="ECO:0000256" key="4">
    <source>
        <dbReference type="ARBA" id="ARBA00022723"/>
    </source>
</evidence>
<dbReference type="GO" id="GO:0016787">
    <property type="term" value="F:hydrolase activity"/>
    <property type="evidence" value="ECO:0007669"/>
    <property type="project" value="UniProtKB-KW"/>
</dbReference>
<evidence type="ECO:0000256" key="8">
    <source>
        <dbReference type="ARBA" id="ARBA00048968"/>
    </source>
</evidence>
<dbReference type="GO" id="GO:0005507">
    <property type="term" value="F:copper ion binding"/>
    <property type="evidence" value="ECO:0007669"/>
    <property type="project" value="TreeGrafter"/>
</dbReference>
<comment type="catalytic activity">
    <reaction evidence="1">
        <text>inosine + phosphate = alpha-D-ribose 1-phosphate + hypoxanthine</text>
        <dbReference type="Rhea" id="RHEA:27646"/>
        <dbReference type="ChEBI" id="CHEBI:17368"/>
        <dbReference type="ChEBI" id="CHEBI:17596"/>
        <dbReference type="ChEBI" id="CHEBI:43474"/>
        <dbReference type="ChEBI" id="CHEBI:57720"/>
        <dbReference type="EC" id="2.4.2.1"/>
    </reaction>
    <physiologicalReaction direction="left-to-right" evidence="1">
        <dbReference type="Rhea" id="RHEA:27647"/>
    </physiologicalReaction>
</comment>
<evidence type="ECO:0008006" key="12">
    <source>
        <dbReference type="Google" id="ProtNLM"/>
    </source>
</evidence>
<dbReference type="Gene3D" id="3.60.140.10">
    <property type="entry name" value="CNF1/YfiH-like putative cysteine hydrolases"/>
    <property type="match status" value="1"/>
</dbReference>
<organism evidence="10 11">
    <name type="scientific">Denitrovibrio acetiphilus (strain DSM 12809 / NBRC 114555 / N2460)</name>
    <dbReference type="NCBI Taxonomy" id="522772"/>
    <lineage>
        <taxon>Bacteria</taxon>
        <taxon>Pseudomonadati</taxon>
        <taxon>Deferribacterota</taxon>
        <taxon>Deferribacteres</taxon>
        <taxon>Deferribacterales</taxon>
        <taxon>Geovibrionaceae</taxon>
        <taxon>Denitrovibrio</taxon>
    </lineage>
</organism>
<dbReference type="PANTHER" id="PTHR30616:SF2">
    <property type="entry name" value="PURINE NUCLEOSIDE PHOSPHORYLASE LACC1"/>
    <property type="match status" value="1"/>
</dbReference>
<dbReference type="InterPro" id="IPR003730">
    <property type="entry name" value="Cu_polyphenol_OxRdtase"/>
</dbReference>
<reference evidence="10 11" key="1">
    <citation type="journal article" date="2010" name="Stand. Genomic Sci.">
        <title>Complete genome sequence of Denitrovibrio acetiphilus type strain (N2460).</title>
        <authorList>
            <person name="Kiss H."/>
            <person name="Lang E."/>
            <person name="Lapidus A."/>
            <person name="Copeland A."/>
            <person name="Nolan M."/>
            <person name="Glavina Del Rio T."/>
            <person name="Chen F."/>
            <person name="Lucas S."/>
            <person name="Tice H."/>
            <person name="Cheng J.F."/>
            <person name="Han C."/>
            <person name="Goodwin L."/>
            <person name="Pitluck S."/>
            <person name="Liolios K."/>
            <person name="Pati A."/>
            <person name="Ivanova N."/>
            <person name="Mavromatis K."/>
            <person name="Chen A."/>
            <person name="Palaniappan K."/>
            <person name="Land M."/>
            <person name="Hauser L."/>
            <person name="Chang Y.J."/>
            <person name="Jeffries C.D."/>
            <person name="Detter J.C."/>
            <person name="Brettin T."/>
            <person name="Spring S."/>
            <person name="Rohde M."/>
            <person name="Goker M."/>
            <person name="Woyke T."/>
            <person name="Bristow J."/>
            <person name="Eisen J.A."/>
            <person name="Markowitz V."/>
            <person name="Hugenholtz P."/>
            <person name="Kyrpides N.C."/>
            <person name="Klenk H.P."/>
        </authorList>
    </citation>
    <scope>NUCLEOTIDE SEQUENCE [LARGE SCALE GENOMIC DNA]</scope>
    <source>
        <strain evidence="11">DSM 12809 / NBRC 114555 / N2460</strain>
    </source>
</reference>
<dbReference type="InterPro" id="IPR038371">
    <property type="entry name" value="Cu_polyphenol_OxRdtase_sf"/>
</dbReference>
<dbReference type="HOGENOM" id="CLU_065784_3_0_0"/>
<dbReference type="FunCoup" id="D4H7X9">
    <property type="interactions" value="391"/>
</dbReference>
<gene>
    <name evidence="10" type="ordered locus">Dacet_1356</name>
</gene>
<accession>D4H7X9</accession>
<comment type="catalytic activity">
    <reaction evidence="7">
        <text>adenosine + H2O + H(+) = inosine + NH4(+)</text>
        <dbReference type="Rhea" id="RHEA:24408"/>
        <dbReference type="ChEBI" id="CHEBI:15377"/>
        <dbReference type="ChEBI" id="CHEBI:15378"/>
        <dbReference type="ChEBI" id="CHEBI:16335"/>
        <dbReference type="ChEBI" id="CHEBI:17596"/>
        <dbReference type="ChEBI" id="CHEBI:28938"/>
        <dbReference type="EC" id="3.5.4.4"/>
    </reaction>
    <physiologicalReaction direction="left-to-right" evidence="7">
        <dbReference type="Rhea" id="RHEA:24409"/>
    </physiologicalReaction>
</comment>
<comment type="similarity">
    <text evidence="2">Belongs to the purine nucleoside phosphorylase YfiH/LACC1 family.</text>
</comment>